<evidence type="ECO:0000313" key="1">
    <source>
        <dbReference type="EMBL" id="XFD40343.1"/>
    </source>
</evidence>
<sequence>MKMIIKAPAKLNLGLDAPLVHSNKEVEWEMIMTSISLCDYVTLETNDSQAIEIDTDSGFLPADSRNLALKAAELFFKANHIQSGLKISIEKNIPVAAGLGGGSTDAAAVLRGLNEMFATGYSIFELAKFGLQIDSDVPYCVYGKTALVTGYGEIITPLPKLPQMWFVLAKPNISVSTPKIVRSLSGTKLDHPDIKSLTQAVQHQDYNGINQHLANTLEGITAEKYPQILTIKHRLVNYGADGSLMTGSGPTVYGICRKQSRARRVFNSISGFCNEVYLAQSIETK</sequence>
<evidence type="ECO:0000313" key="2">
    <source>
        <dbReference type="Proteomes" id="UP001149860"/>
    </source>
</evidence>
<protein>
    <submittedName>
        <fullName evidence="1">4-(Cytidine 5'-diphospho)-2-C-methyl-D-erythritol kinase</fullName>
        <ecNumber evidence="1">2.7.1.148</ecNumber>
    </submittedName>
</protein>
<dbReference type="Proteomes" id="UP001149860">
    <property type="component" value="Chromosome"/>
</dbReference>
<name>A0ACD5DG17_9LACO</name>
<proteinExistence type="predicted"/>
<accession>A0ACD5DG17</accession>
<keyword evidence="1" id="KW-0808">Transferase</keyword>
<gene>
    <name evidence="1" type="primary">ispE</name>
    <name evidence="1" type="ORF">O0236_003270</name>
</gene>
<reference evidence="1" key="1">
    <citation type="submission" date="2024-08" db="EMBL/GenBank/DDBJ databases">
        <title>Lentilactobacillus sp. nov., isolated from tree bark.</title>
        <authorList>
            <person name="Phuengjayaem S."/>
            <person name="Tanasupawat S."/>
        </authorList>
    </citation>
    <scope>NUCLEOTIDE SEQUENCE</scope>
    <source>
        <strain evidence="1">SPB1-3</strain>
    </source>
</reference>
<keyword evidence="2" id="KW-1185">Reference proteome</keyword>
<keyword evidence="1" id="KW-0418">Kinase</keyword>
<organism evidence="1 2">
    <name type="scientific">Lentilactobacillus terminaliae</name>
    <dbReference type="NCBI Taxonomy" id="3003483"/>
    <lineage>
        <taxon>Bacteria</taxon>
        <taxon>Bacillati</taxon>
        <taxon>Bacillota</taxon>
        <taxon>Bacilli</taxon>
        <taxon>Lactobacillales</taxon>
        <taxon>Lactobacillaceae</taxon>
        <taxon>Lentilactobacillus</taxon>
    </lineage>
</organism>
<dbReference type="EMBL" id="CP168151">
    <property type="protein sequence ID" value="XFD40343.1"/>
    <property type="molecule type" value="Genomic_DNA"/>
</dbReference>
<dbReference type="EC" id="2.7.1.148" evidence="1"/>